<dbReference type="Gene3D" id="3.60.21.70">
    <property type="entry name" value="PhoD-like phosphatase"/>
    <property type="match status" value="1"/>
</dbReference>
<dbReference type="EMBL" id="JBAHYK010001459">
    <property type="protein sequence ID" value="KAL0567932.1"/>
    <property type="molecule type" value="Genomic_DNA"/>
</dbReference>
<dbReference type="InterPro" id="IPR018946">
    <property type="entry name" value="PhoD-like_MPP"/>
</dbReference>
<organism evidence="3 4">
    <name type="scientific">Marasmius crinis-equi</name>
    <dbReference type="NCBI Taxonomy" id="585013"/>
    <lineage>
        <taxon>Eukaryota</taxon>
        <taxon>Fungi</taxon>
        <taxon>Dikarya</taxon>
        <taxon>Basidiomycota</taxon>
        <taxon>Agaricomycotina</taxon>
        <taxon>Agaricomycetes</taxon>
        <taxon>Agaricomycetidae</taxon>
        <taxon>Agaricales</taxon>
        <taxon>Marasmiineae</taxon>
        <taxon>Marasmiaceae</taxon>
        <taxon>Marasmius</taxon>
    </lineage>
</organism>
<dbReference type="Proteomes" id="UP001465976">
    <property type="component" value="Unassembled WGS sequence"/>
</dbReference>
<reference evidence="3 4" key="1">
    <citation type="submission" date="2024-02" db="EMBL/GenBank/DDBJ databases">
        <title>A draft genome for the cacao thread blight pathogen Marasmius crinis-equi.</title>
        <authorList>
            <person name="Cohen S.P."/>
            <person name="Baruah I.K."/>
            <person name="Amoako-Attah I."/>
            <person name="Bukari Y."/>
            <person name="Meinhardt L.W."/>
            <person name="Bailey B.A."/>
        </authorList>
    </citation>
    <scope>NUCLEOTIDE SEQUENCE [LARGE SCALE GENOMIC DNA]</scope>
    <source>
        <strain evidence="3 4">GH-76</strain>
    </source>
</reference>
<evidence type="ECO:0000313" key="3">
    <source>
        <dbReference type="EMBL" id="KAL0567932.1"/>
    </source>
</evidence>
<dbReference type="InterPro" id="IPR052900">
    <property type="entry name" value="Phospholipid_Metab_Enz"/>
</dbReference>
<dbReference type="Gene3D" id="2.60.40.380">
    <property type="entry name" value="Purple acid phosphatase-like, N-terminal"/>
    <property type="match status" value="1"/>
</dbReference>
<accession>A0ABR3EYC5</accession>
<dbReference type="PANTHER" id="PTHR43606">
    <property type="entry name" value="PHOSPHATASE, PUTATIVE (AFU_ORTHOLOGUE AFUA_6G08710)-RELATED"/>
    <property type="match status" value="1"/>
</dbReference>
<dbReference type="Pfam" id="PF16655">
    <property type="entry name" value="PhoD_N"/>
    <property type="match status" value="1"/>
</dbReference>
<name>A0ABR3EYC5_9AGAR</name>
<dbReference type="InterPro" id="IPR038607">
    <property type="entry name" value="PhoD-like_sf"/>
</dbReference>
<feature type="domain" description="Phospholipase D N-terminal" evidence="2">
    <location>
        <begin position="35"/>
        <end position="137"/>
    </location>
</feature>
<evidence type="ECO:0008006" key="5">
    <source>
        <dbReference type="Google" id="ProtNLM"/>
    </source>
</evidence>
<evidence type="ECO:0000259" key="1">
    <source>
        <dbReference type="Pfam" id="PF09423"/>
    </source>
</evidence>
<feature type="domain" description="PhoD-like phosphatase metallophosphatase" evidence="1">
    <location>
        <begin position="156"/>
        <end position="194"/>
    </location>
</feature>
<comment type="caution">
    <text evidence="3">The sequence shown here is derived from an EMBL/GenBank/DDBJ whole genome shotgun (WGS) entry which is preliminary data.</text>
</comment>
<sequence length="224" mass="24224">MESAAGFNDEHYPSFYGSDFSNSPFIWTGGVNFTHAVASGDPFDTSVLLWTRAVPVSPSGTTSLPDQSVPACISYKVFTNQELSGDPVTSGEAFTSYDVDWTIKVEAKGLEPDTKYFYQFSDCANPSSVSPVGATRTLASPDTPADSVNGGKPFTLAIFSCSQYQAGYFNAYGVAAHNTSADVFVHLGDYIYESLGNGYIPSRVLAAYSHLSFRWTVQILAVRY</sequence>
<evidence type="ECO:0000259" key="2">
    <source>
        <dbReference type="Pfam" id="PF16655"/>
    </source>
</evidence>
<gene>
    <name evidence="3" type="ORF">V5O48_014060</name>
</gene>
<keyword evidence="4" id="KW-1185">Reference proteome</keyword>
<evidence type="ECO:0000313" key="4">
    <source>
        <dbReference type="Proteomes" id="UP001465976"/>
    </source>
</evidence>
<protein>
    <recommendedName>
        <fullName evidence="5">Purple acid phosphatase N-terminal domain-containing protein</fullName>
    </recommendedName>
</protein>
<dbReference type="Pfam" id="PF09423">
    <property type="entry name" value="PhoD"/>
    <property type="match status" value="1"/>
</dbReference>
<dbReference type="PANTHER" id="PTHR43606:SF7">
    <property type="entry name" value="PHOSPHATASE, PUTATIVE (AFU_ORTHOLOGUE AFUA_6G08710)-RELATED"/>
    <property type="match status" value="1"/>
</dbReference>
<proteinExistence type="predicted"/>
<dbReference type="InterPro" id="IPR032093">
    <property type="entry name" value="PhoD_N"/>
</dbReference>